<accession>A0AAP6LLY3</accession>
<dbReference type="AlphaFoldDB" id="A0AAP6LLY3"/>
<reference evidence="1" key="1">
    <citation type="submission" date="2023-01" db="EMBL/GenBank/DDBJ databases">
        <title>Genome-based studies on antimicrobial resistance profiles of Riemerella anatipestifer in China, 1994 to 2021.</title>
        <authorList>
            <person name="Yang Z."/>
            <person name="Zhu D."/>
        </authorList>
    </citation>
    <scope>NUCLEOTIDE SEQUENCE</scope>
    <source>
        <strain evidence="1">RCAD1218</strain>
    </source>
</reference>
<name>A0AAP6LLY3_RIEAN</name>
<sequence length="206" mass="22055">GLMMANLMSVGSNQANQNAFISGITDEGAMSVRFGAGSNYANKHNAPFRVLDNGKMIAKYADITGKINATGGKIGAFEIIGDRLSASTSMNNDSWEPRSSYSLISPEMILFRQNGESSIYVKEAGFGITQSVSTGEVGAMGFVKNNINNPYRENTALRLQAKHGQSNIALDILEGDIRVGGEFGYTGLVFFGNRLVSIKNGIIVKV</sequence>
<gene>
    <name evidence="1" type="ORF">PG303_04590</name>
</gene>
<dbReference type="Proteomes" id="UP001284033">
    <property type="component" value="Unassembled WGS sequence"/>
</dbReference>
<dbReference type="EMBL" id="JAQZHK010000002">
    <property type="protein sequence ID" value="MDY3512491.1"/>
    <property type="molecule type" value="Genomic_DNA"/>
</dbReference>
<protein>
    <submittedName>
        <fullName evidence="1">Uncharacterized protein</fullName>
    </submittedName>
</protein>
<organism evidence="1 2">
    <name type="scientific">Riemerella anatipestifer</name>
    <name type="common">Moraxella anatipestifer</name>
    <dbReference type="NCBI Taxonomy" id="34085"/>
    <lineage>
        <taxon>Bacteria</taxon>
        <taxon>Pseudomonadati</taxon>
        <taxon>Bacteroidota</taxon>
        <taxon>Flavobacteriia</taxon>
        <taxon>Flavobacteriales</taxon>
        <taxon>Weeksellaceae</taxon>
        <taxon>Riemerella</taxon>
    </lineage>
</organism>
<comment type="caution">
    <text evidence="1">The sequence shown here is derived from an EMBL/GenBank/DDBJ whole genome shotgun (WGS) entry which is preliminary data.</text>
</comment>
<proteinExistence type="predicted"/>
<feature type="non-terminal residue" evidence="1">
    <location>
        <position position="1"/>
    </location>
</feature>
<evidence type="ECO:0000313" key="1">
    <source>
        <dbReference type="EMBL" id="MDY3512491.1"/>
    </source>
</evidence>
<evidence type="ECO:0000313" key="2">
    <source>
        <dbReference type="Proteomes" id="UP001284033"/>
    </source>
</evidence>